<feature type="coiled-coil region" evidence="1">
    <location>
        <begin position="40"/>
        <end position="67"/>
    </location>
</feature>
<feature type="signal peptide" evidence="2">
    <location>
        <begin position="1"/>
        <end position="18"/>
    </location>
</feature>
<keyword evidence="2" id="KW-0732">Signal</keyword>
<sequence length="501" mass="55550">MNFVFVLFAIALVSGAQSASISSEIEKVHASISQSIDQAITEFKKVVEQAKEKANELRKKVTDKAKQIYDDTSKLVNKMISDVDNQFRDLWKRAGKIDITECKKIKDTMAEVGDEAGKNLKQCFEKTIQQGGEHINTIIDVSKNTTASASQFSVEARKCFKKNDEGAPAETIIECLKNIASKIKETASTSVDIVSDSVSKMGSLLSEGVSDSPNSITKCIAEESIRALLDGSNKGAYAQEQQDKTKSQALINTIKETHRKVSEAVENAINDFKKAFNAAKERANEIREIIVNKAKEFLDKSLQGTRKVLSTLEEKFEKLWQFAGKIDIKQCKTIGTTLLHLGKDALINMSGCVNKSIELGTEYIKNIFNIAKDVPENVNYFAEQAQRCLEGKQQSKESDAKNIITCIKNLGSEVFNKTTESITIVAANVAKLTTLLSQFTTDLPAGIPMCITNKGIDTLLENSHIIYSEVETCVKLNIDKFKRINQLRRNVTNSIKNCNYN</sequence>
<dbReference type="OrthoDB" id="7701047at2759"/>
<evidence type="ECO:0000313" key="3">
    <source>
        <dbReference type="EMBL" id="KAF7996329.1"/>
    </source>
</evidence>
<dbReference type="AlphaFoldDB" id="A0A835CTT7"/>
<accession>A0A835CTT7</accession>
<proteinExistence type="predicted"/>
<feature type="chain" id="PRO_5032635818" description="Venom polypeptide" evidence="2">
    <location>
        <begin position="19"/>
        <end position="501"/>
    </location>
</feature>
<dbReference type="Proteomes" id="UP000639338">
    <property type="component" value="Unassembled WGS sequence"/>
</dbReference>
<keyword evidence="4" id="KW-1185">Reference proteome</keyword>
<comment type="caution">
    <text evidence="3">The sequence shown here is derived from an EMBL/GenBank/DDBJ whole genome shotgun (WGS) entry which is preliminary data.</text>
</comment>
<evidence type="ECO:0000256" key="2">
    <source>
        <dbReference type="SAM" id="SignalP"/>
    </source>
</evidence>
<gene>
    <name evidence="3" type="ORF">HCN44_001961</name>
</gene>
<reference evidence="3 4" key="1">
    <citation type="submission" date="2020-08" db="EMBL/GenBank/DDBJ databases">
        <title>Aphidius gifuensis genome sequencing and assembly.</title>
        <authorList>
            <person name="Du Z."/>
        </authorList>
    </citation>
    <scope>NUCLEOTIDE SEQUENCE [LARGE SCALE GENOMIC DNA]</scope>
    <source>
        <strain evidence="3">YNYX2018</strain>
        <tissue evidence="3">Adults</tissue>
    </source>
</reference>
<dbReference type="EMBL" id="JACMRX010000001">
    <property type="protein sequence ID" value="KAF7996329.1"/>
    <property type="molecule type" value="Genomic_DNA"/>
</dbReference>
<organism evidence="3 4">
    <name type="scientific">Aphidius gifuensis</name>
    <name type="common">Parasitoid wasp</name>
    <dbReference type="NCBI Taxonomy" id="684658"/>
    <lineage>
        <taxon>Eukaryota</taxon>
        <taxon>Metazoa</taxon>
        <taxon>Ecdysozoa</taxon>
        <taxon>Arthropoda</taxon>
        <taxon>Hexapoda</taxon>
        <taxon>Insecta</taxon>
        <taxon>Pterygota</taxon>
        <taxon>Neoptera</taxon>
        <taxon>Endopterygota</taxon>
        <taxon>Hymenoptera</taxon>
        <taxon>Apocrita</taxon>
        <taxon>Ichneumonoidea</taxon>
        <taxon>Braconidae</taxon>
        <taxon>Aphidiinae</taxon>
        <taxon>Aphidius</taxon>
    </lineage>
</organism>
<protein>
    <recommendedName>
        <fullName evidence="5">Venom polypeptide</fullName>
    </recommendedName>
</protein>
<evidence type="ECO:0000313" key="4">
    <source>
        <dbReference type="Proteomes" id="UP000639338"/>
    </source>
</evidence>
<evidence type="ECO:0000256" key="1">
    <source>
        <dbReference type="SAM" id="Coils"/>
    </source>
</evidence>
<evidence type="ECO:0008006" key="5">
    <source>
        <dbReference type="Google" id="ProtNLM"/>
    </source>
</evidence>
<keyword evidence="1" id="KW-0175">Coiled coil</keyword>
<name>A0A835CTT7_APHGI</name>